<proteinExistence type="predicted"/>
<evidence type="ECO:0000313" key="2">
    <source>
        <dbReference type="Proteomes" id="UP000026915"/>
    </source>
</evidence>
<dbReference type="EMBL" id="CM001882">
    <property type="protein sequence ID" value="EOY06889.1"/>
    <property type="molecule type" value="Genomic_DNA"/>
</dbReference>
<gene>
    <name evidence="1" type="ORF">TCM_021475</name>
</gene>
<evidence type="ECO:0000313" key="1">
    <source>
        <dbReference type="EMBL" id="EOY06889.1"/>
    </source>
</evidence>
<dbReference type="Gene3D" id="1.10.110.10">
    <property type="entry name" value="Plant lipid-transfer and hydrophobic proteins"/>
    <property type="match status" value="1"/>
</dbReference>
<dbReference type="InterPro" id="IPR036312">
    <property type="entry name" value="Bifun_inhib/LTP/seed_sf"/>
</dbReference>
<organism evidence="1 2">
    <name type="scientific">Theobroma cacao</name>
    <name type="common">Cacao</name>
    <name type="synonym">Cocoa</name>
    <dbReference type="NCBI Taxonomy" id="3641"/>
    <lineage>
        <taxon>Eukaryota</taxon>
        <taxon>Viridiplantae</taxon>
        <taxon>Streptophyta</taxon>
        <taxon>Embryophyta</taxon>
        <taxon>Tracheophyta</taxon>
        <taxon>Spermatophyta</taxon>
        <taxon>Magnoliopsida</taxon>
        <taxon>eudicotyledons</taxon>
        <taxon>Gunneridae</taxon>
        <taxon>Pentapetalae</taxon>
        <taxon>rosids</taxon>
        <taxon>malvids</taxon>
        <taxon>Malvales</taxon>
        <taxon>Malvaceae</taxon>
        <taxon>Byttnerioideae</taxon>
        <taxon>Theobroma</taxon>
    </lineage>
</organism>
<keyword evidence="2" id="KW-1185">Reference proteome</keyword>
<dbReference type="AlphaFoldDB" id="A0A061EX86"/>
<reference evidence="1 2" key="1">
    <citation type="journal article" date="2013" name="Genome Biol.">
        <title>The genome sequence of the most widely cultivated cacao type and its use to identify candidate genes regulating pod color.</title>
        <authorList>
            <person name="Motamayor J.C."/>
            <person name="Mockaitis K."/>
            <person name="Schmutz J."/>
            <person name="Haiminen N."/>
            <person name="Iii D.L."/>
            <person name="Cornejo O."/>
            <person name="Findley S.D."/>
            <person name="Zheng P."/>
            <person name="Utro F."/>
            <person name="Royaert S."/>
            <person name="Saski C."/>
            <person name="Jenkins J."/>
            <person name="Podicheti R."/>
            <person name="Zhao M."/>
            <person name="Scheffler B.E."/>
            <person name="Stack J.C."/>
            <person name="Feltus F.A."/>
            <person name="Mustiga G.M."/>
            <person name="Amores F."/>
            <person name="Phillips W."/>
            <person name="Marelli J.P."/>
            <person name="May G.D."/>
            <person name="Shapiro H."/>
            <person name="Ma J."/>
            <person name="Bustamante C.D."/>
            <person name="Schnell R.J."/>
            <person name="Main D."/>
            <person name="Gilbert D."/>
            <person name="Parida L."/>
            <person name="Kuhn D.N."/>
        </authorList>
    </citation>
    <scope>NUCLEOTIDE SEQUENCE [LARGE SCALE GENOMIC DNA]</scope>
    <source>
        <strain evidence="2">cv. Matina 1-6</strain>
    </source>
</reference>
<dbReference type="InParanoid" id="A0A061EX86"/>
<name>A0A061EX86_THECC</name>
<dbReference type="Proteomes" id="UP000026915">
    <property type="component" value="Chromosome 4"/>
</dbReference>
<dbReference type="Gramene" id="EOY06889">
    <property type="protein sequence ID" value="EOY06889"/>
    <property type="gene ID" value="TCM_021475"/>
</dbReference>
<accession>A0A061EX86</accession>
<protein>
    <recommendedName>
        <fullName evidence="3">Bifunctional inhibitor/plant lipid transfer protein/seed storage helical domain-containing protein</fullName>
    </recommendedName>
</protein>
<sequence>MECSEYLSGLVDAPPGSCCDVAVDISRAKDSDQIEICRCVRMMLPKIGRDDAATLLSQTNDKCGKHCEICIPVLDRAINCSSAFDSCPNY</sequence>
<evidence type="ECO:0008006" key="3">
    <source>
        <dbReference type="Google" id="ProtNLM"/>
    </source>
</evidence>
<dbReference type="HOGENOM" id="CLU_2445234_0_0_1"/>